<proteinExistence type="predicted"/>
<keyword evidence="3" id="KW-1185">Reference proteome</keyword>
<evidence type="ECO:0000313" key="2">
    <source>
        <dbReference type="EMBL" id="SMH46641.1"/>
    </source>
</evidence>
<dbReference type="Gene3D" id="3.40.50.80">
    <property type="entry name" value="Nucleotide-binding domain of ferredoxin-NADP reductase (FNR) module"/>
    <property type="match status" value="1"/>
</dbReference>
<sequence>MPILTTMCMFEGRDGSEPIDVKQFLIAGDETVVPWIQSLLDALPANARGQVFIEVDDVHGIPPLAAPGRVSVTWLGRSTRSGAPGTGERCGHGVALDRAVRAWVGEMSVVDRDYPWADDRHDFCAWIGGAGPLIGELASDVDTRLRASSEHASR</sequence>
<dbReference type="AlphaFoldDB" id="A0A1X7P742"/>
<protein>
    <submittedName>
        <fullName evidence="2">Siderophore-interacting protein</fullName>
    </submittedName>
</protein>
<dbReference type="InterPro" id="IPR007037">
    <property type="entry name" value="SIP_rossman_dom"/>
</dbReference>
<dbReference type="OrthoDB" id="5123323at2"/>
<dbReference type="STRING" id="1891671.SAMN06295885_2808"/>
<name>A0A1X7P742_9MICO</name>
<feature type="domain" description="SIP-like Rossmann fold" evidence="1">
    <location>
        <begin position="22"/>
        <end position="128"/>
    </location>
</feature>
<accession>A0A1X7P742</accession>
<organism evidence="2 3">
    <name type="scientific">Rathayibacter oskolensis</name>
    <dbReference type="NCBI Taxonomy" id="1891671"/>
    <lineage>
        <taxon>Bacteria</taxon>
        <taxon>Bacillati</taxon>
        <taxon>Actinomycetota</taxon>
        <taxon>Actinomycetes</taxon>
        <taxon>Micrococcales</taxon>
        <taxon>Microbacteriaceae</taxon>
        <taxon>Rathayibacter</taxon>
    </lineage>
</organism>
<dbReference type="Pfam" id="PF04954">
    <property type="entry name" value="SIP"/>
    <property type="match status" value="1"/>
</dbReference>
<dbReference type="Proteomes" id="UP000193711">
    <property type="component" value="Unassembled WGS sequence"/>
</dbReference>
<evidence type="ECO:0000313" key="3">
    <source>
        <dbReference type="Proteomes" id="UP000193711"/>
    </source>
</evidence>
<evidence type="ECO:0000259" key="1">
    <source>
        <dbReference type="Pfam" id="PF04954"/>
    </source>
</evidence>
<reference evidence="3" key="1">
    <citation type="submission" date="2017-04" db="EMBL/GenBank/DDBJ databases">
        <authorList>
            <person name="Varghese N."/>
            <person name="Submissions S."/>
        </authorList>
    </citation>
    <scope>NUCLEOTIDE SEQUENCE [LARGE SCALE GENOMIC DNA]</scope>
    <source>
        <strain evidence="3">VKM Ac-2121</strain>
    </source>
</reference>
<dbReference type="InterPro" id="IPR039261">
    <property type="entry name" value="FNR_nucleotide-bd"/>
</dbReference>
<dbReference type="EMBL" id="FXBM01000002">
    <property type="protein sequence ID" value="SMH46641.1"/>
    <property type="molecule type" value="Genomic_DNA"/>
</dbReference>
<gene>
    <name evidence="2" type="ORF">SAMN06295885_2808</name>
</gene>